<dbReference type="InterPro" id="IPR017867">
    <property type="entry name" value="Tyr_phospatase_low_mol_wt"/>
</dbReference>
<evidence type="ECO:0000259" key="6">
    <source>
        <dbReference type="SMART" id="SM00226"/>
    </source>
</evidence>
<proteinExistence type="inferred from homology"/>
<reference evidence="7 8" key="1">
    <citation type="submission" date="2019-06" db="EMBL/GenBank/DDBJ databases">
        <title>Sequencing the genomes of 1000 actinobacteria strains.</title>
        <authorList>
            <person name="Klenk H.-P."/>
        </authorList>
    </citation>
    <scope>NUCLEOTIDE SEQUENCE [LARGE SCALE GENOMIC DNA]</scope>
    <source>
        <strain evidence="7 8">DSM 45511</strain>
    </source>
</reference>
<feature type="active site" evidence="5">
    <location>
        <position position="40"/>
    </location>
</feature>
<dbReference type="EC" id="3.1.3.48" evidence="2"/>
<dbReference type="SUPFAM" id="SSF52788">
    <property type="entry name" value="Phosphotyrosine protein phosphatases I"/>
    <property type="match status" value="1"/>
</dbReference>
<feature type="active site" description="Nucleophile" evidence="5">
    <location>
        <position position="34"/>
    </location>
</feature>
<dbReference type="AlphaFoldDB" id="A0A543FUV5"/>
<dbReference type="InterPro" id="IPR036196">
    <property type="entry name" value="Ptyr_pPase_sf"/>
</dbReference>
<keyword evidence="3" id="KW-0378">Hydrolase</keyword>
<comment type="caution">
    <text evidence="7">The sequence shown here is derived from an EMBL/GenBank/DDBJ whole genome shotgun (WGS) entry which is preliminary data.</text>
</comment>
<evidence type="ECO:0000256" key="3">
    <source>
        <dbReference type="ARBA" id="ARBA00022801"/>
    </source>
</evidence>
<dbReference type="PANTHER" id="PTHR11717">
    <property type="entry name" value="LOW MOLECULAR WEIGHT PROTEIN TYROSINE PHOSPHATASE"/>
    <property type="match status" value="1"/>
</dbReference>
<dbReference type="SMART" id="SM00226">
    <property type="entry name" value="LMWPc"/>
    <property type="match status" value="1"/>
</dbReference>
<dbReference type="EMBL" id="VFPH01000002">
    <property type="protein sequence ID" value="TQM37524.1"/>
    <property type="molecule type" value="Genomic_DNA"/>
</dbReference>
<feature type="domain" description="Phosphotyrosine protein phosphatase I" evidence="6">
    <location>
        <begin position="28"/>
        <end position="174"/>
    </location>
</feature>
<accession>A0A543FUV5</accession>
<evidence type="ECO:0000256" key="5">
    <source>
        <dbReference type="PIRSR" id="PIRSR617867-1"/>
    </source>
</evidence>
<name>A0A543FUV5_9PSEU</name>
<organism evidence="7 8">
    <name type="scientific">Pseudonocardia cypriaca</name>
    <dbReference type="NCBI Taxonomy" id="882449"/>
    <lineage>
        <taxon>Bacteria</taxon>
        <taxon>Bacillati</taxon>
        <taxon>Actinomycetota</taxon>
        <taxon>Actinomycetes</taxon>
        <taxon>Pseudonocardiales</taxon>
        <taxon>Pseudonocardiaceae</taxon>
        <taxon>Pseudonocardia</taxon>
    </lineage>
</organism>
<evidence type="ECO:0000256" key="4">
    <source>
        <dbReference type="ARBA" id="ARBA00022912"/>
    </source>
</evidence>
<dbReference type="Pfam" id="PF01451">
    <property type="entry name" value="LMWPc"/>
    <property type="match status" value="1"/>
</dbReference>
<dbReference type="InterPro" id="IPR050438">
    <property type="entry name" value="LMW_PTPase"/>
</dbReference>
<dbReference type="Proteomes" id="UP000319818">
    <property type="component" value="Unassembled WGS sequence"/>
</dbReference>
<dbReference type="PRINTS" id="PR00719">
    <property type="entry name" value="LMWPTPASE"/>
</dbReference>
<dbReference type="InterPro" id="IPR023485">
    <property type="entry name" value="Ptyr_pPase"/>
</dbReference>
<gene>
    <name evidence="7" type="ORF">FB388_4739</name>
</gene>
<feature type="active site" description="Proton donor" evidence="5">
    <location>
        <position position="148"/>
    </location>
</feature>
<evidence type="ECO:0000313" key="8">
    <source>
        <dbReference type="Proteomes" id="UP000319818"/>
    </source>
</evidence>
<keyword evidence="4" id="KW-0904">Protein phosphatase</keyword>
<protein>
    <recommendedName>
        <fullName evidence="2">protein-tyrosine-phosphatase</fullName>
        <ecNumber evidence="2">3.1.3.48</ecNumber>
    </recommendedName>
</protein>
<dbReference type="GO" id="GO:0004725">
    <property type="term" value="F:protein tyrosine phosphatase activity"/>
    <property type="evidence" value="ECO:0007669"/>
    <property type="project" value="UniProtKB-EC"/>
</dbReference>
<dbReference type="CDD" id="cd16343">
    <property type="entry name" value="LMWPTP"/>
    <property type="match status" value="1"/>
</dbReference>
<evidence type="ECO:0000313" key="7">
    <source>
        <dbReference type="EMBL" id="TQM37524.1"/>
    </source>
</evidence>
<sequence>MKWVWGQARAATTSDRLRETAAVTDNPLRVVFVCTGNICRSPIAEKVFVHELERAGLADAVHVSSAGTGNWHVGSPADERAVAALLAGGYKSEHIARQVDADQLGADLIVALDRSHERALRSLVRDPDRVRLLRSFDPDAPPRAEVPDPYYGDDDGFTSVLDMIKAAMPGMVEWVRENR</sequence>
<evidence type="ECO:0000256" key="2">
    <source>
        <dbReference type="ARBA" id="ARBA00013064"/>
    </source>
</evidence>
<dbReference type="PANTHER" id="PTHR11717:SF7">
    <property type="entry name" value="LOW MOLECULAR WEIGHT PHOSPHOTYROSINE PROTEIN PHOSPHATASE"/>
    <property type="match status" value="1"/>
</dbReference>
<keyword evidence="8" id="KW-1185">Reference proteome</keyword>
<comment type="similarity">
    <text evidence="1">Belongs to the low molecular weight phosphotyrosine protein phosphatase family.</text>
</comment>
<evidence type="ECO:0000256" key="1">
    <source>
        <dbReference type="ARBA" id="ARBA00011063"/>
    </source>
</evidence>
<dbReference type="Gene3D" id="3.40.50.2300">
    <property type="match status" value="1"/>
</dbReference>